<evidence type="ECO:0000313" key="2">
    <source>
        <dbReference type="Proteomes" id="UP000177167"/>
    </source>
</evidence>
<dbReference type="EMBL" id="MGJP01000042">
    <property type="protein sequence ID" value="OGN09173.1"/>
    <property type="molecule type" value="Genomic_DNA"/>
</dbReference>
<gene>
    <name evidence="1" type="ORF">A3J46_03610</name>
</gene>
<proteinExistence type="predicted"/>
<comment type="caution">
    <text evidence="1">The sequence shown here is derived from an EMBL/GenBank/DDBJ whole genome shotgun (WGS) entry which is preliminary data.</text>
</comment>
<dbReference type="AlphaFoldDB" id="A0A1F8F7P9"/>
<accession>A0A1F8F7P9</accession>
<sequence>MEQEPKIEDPKIEIQKSLIRIRNAASKITSMLETPTALNEATLREFAEEIVDQANIGANALSKLEQ</sequence>
<protein>
    <submittedName>
        <fullName evidence="1">Uncharacterized protein</fullName>
    </submittedName>
</protein>
<dbReference type="Proteomes" id="UP000177167">
    <property type="component" value="Unassembled WGS sequence"/>
</dbReference>
<evidence type="ECO:0000313" key="1">
    <source>
        <dbReference type="EMBL" id="OGN09173.1"/>
    </source>
</evidence>
<reference evidence="1 2" key="1">
    <citation type="journal article" date="2016" name="Nat. Commun.">
        <title>Thousands of microbial genomes shed light on interconnected biogeochemical processes in an aquifer system.</title>
        <authorList>
            <person name="Anantharaman K."/>
            <person name="Brown C.T."/>
            <person name="Hug L.A."/>
            <person name="Sharon I."/>
            <person name="Castelle C.J."/>
            <person name="Probst A.J."/>
            <person name="Thomas B.C."/>
            <person name="Singh A."/>
            <person name="Wilkins M.J."/>
            <person name="Karaoz U."/>
            <person name="Brodie E.L."/>
            <person name="Williams K.H."/>
            <person name="Hubbard S.S."/>
            <person name="Banfield J.F."/>
        </authorList>
    </citation>
    <scope>NUCLEOTIDE SEQUENCE [LARGE SCALE GENOMIC DNA]</scope>
</reference>
<organism evidence="1 2">
    <name type="scientific">Candidatus Yanofskybacteria bacterium RIFCSPHIGHO2_02_FULL_41_11</name>
    <dbReference type="NCBI Taxonomy" id="1802675"/>
    <lineage>
        <taxon>Bacteria</taxon>
        <taxon>Candidatus Yanofskyibacteriota</taxon>
    </lineage>
</organism>
<name>A0A1F8F7P9_9BACT</name>